<dbReference type="Gene3D" id="1.10.10.10">
    <property type="entry name" value="Winged helix-like DNA-binding domain superfamily/Winged helix DNA-binding domain"/>
    <property type="match status" value="1"/>
</dbReference>
<comment type="caution">
    <text evidence="8">The sequence shown here is derived from an EMBL/GenBank/DDBJ whole genome shotgun (WGS) entry which is preliminary data.</text>
</comment>
<keyword evidence="3" id="KW-0731">Sigma factor</keyword>
<dbReference type="InterPro" id="IPR014284">
    <property type="entry name" value="RNA_pol_sigma-70_dom"/>
</dbReference>
<protein>
    <submittedName>
        <fullName evidence="8">RNA polymerase sigma factor</fullName>
    </submittedName>
</protein>
<feature type="domain" description="RNA polymerase sigma-70 region 2" evidence="6">
    <location>
        <begin position="15"/>
        <end position="82"/>
    </location>
</feature>
<keyword evidence="5" id="KW-0804">Transcription</keyword>
<dbReference type="InterPro" id="IPR036388">
    <property type="entry name" value="WH-like_DNA-bd_sf"/>
</dbReference>
<dbReference type="Pfam" id="PF08281">
    <property type="entry name" value="Sigma70_r4_2"/>
    <property type="match status" value="1"/>
</dbReference>
<evidence type="ECO:0000256" key="3">
    <source>
        <dbReference type="ARBA" id="ARBA00023082"/>
    </source>
</evidence>
<keyword evidence="2" id="KW-0805">Transcription regulation</keyword>
<sequence>MLKVKQGDLDKLGLLFERYNRRLFHFFYRLTHRRDVSEDLVQGVFERILKHRNTYTENGAFSAWIFQIARNLQIDHYRKNQKYQLTAQEVNWNQMEGAPGELPSMEEADTDMALLQQALSQLDNTKRQTLVLSRFEGFKYKEIAEIMDCSESAVKVRVYRALQELKVCMKELKRKNYD</sequence>
<evidence type="ECO:0000256" key="4">
    <source>
        <dbReference type="ARBA" id="ARBA00023125"/>
    </source>
</evidence>
<dbReference type="PANTHER" id="PTHR43133">
    <property type="entry name" value="RNA POLYMERASE ECF-TYPE SIGMA FACTO"/>
    <property type="match status" value="1"/>
</dbReference>
<dbReference type="CDD" id="cd06171">
    <property type="entry name" value="Sigma70_r4"/>
    <property type="match status" value="1"/>
</dbReference>
<dbReference type="NCBIfam" id="TIGR02937">
    <property type="entry name" value="sigma70-ECF"/>
    <property type="match status" value="1"/>
</dbReference>
<evidence type="ECO:0000256" key="5">
    <source>
        <dbReference type="ARBA" id="ARBA00023163"/>
    </source>
</evidence>
<evidence type="ECO:0000259" key="7">
    <source>
        <dbReference type="Pfam" id="PF08281"/>
    </source>
</evidence>
<dbReference type="PANTHER" id="PTHR43133:SF52">
    <property type="entry name" value="ECF RNA POLYMERASE SIGMA FACTOR SIGL"/>
    <property type="match status" value="1"/>
</dbReference>
<accession>A0ABT3PR72</accession>
<organism evidence="8 9">
    <name type="scientific">Fodinibius salsisoli</name>
    <dbReference type="NCBI Taxonomy" id="2820877"/>
    <lineage>
        <taxon>Bacteria</taxon>
        <taxon>Pseudomonadati</taxon>
        <taxon>Balneolota</taxon>
        <taxon>Balneolia</taxon>
        <taxon>Balneolales</taxon>
        <taxon>Balneolaceae</taxon>
        <taxon>Fodinibius</taxon>
    </lineage>
</organism>
<dbReference type="Gene3D" id="1.10.1740.10">
    <property type="match status" value="1"/>
</dbReference>
<evidence type="ECO:0000313" key="8">
    <source>
        <dbReference type="EMBL" id="MCW9708346.1"/>
    </source>
</evidence>
<dbReference type="Pfam" id="PF04542">
    <property type="entry name" value="Sigma70_r2"/>
    <property type="match status" value="1"/>
</dbReference>
<dbReference type="InterPro" id="IPR013249">
    <property type="entry name" value="RNA_pol_sigma70_r4_t2"/>
</dbReference>
<proteinExistence type="inferred from homology"/>
<dbReference type="SUPFAM" id="SSF88946">
    <property type="entry name" value="Sigma2 domain of RNA polymerase sigma factors"/>
    <property type="match status" value="1"/>
</dbReference>
<dbReference type="InterPro" id="IPR013324">
    <property type="entry name" value="RNA_pol_sigma_r3/r4-like"/>
</dbReference>
<keyword evidence="4" id="KW-0238">DNA-binding</keyword>
<dbReference type="Proteomes" id="UP001207918">
    <property type="component" value="Unassembled WGS sequence"/>
</dbReference>
<evidence type="ECO:0000256" key="2">
    <source>
        <dbReference type="ARBA" id="ARBA00023015"/>
    </source>
</evidence>
<dbReference type="InterPro" id="IPR007627">
    <property type="entry name" value="RNA_pol_sigma70_r2"/>
</dbReference>
<dbReference type="EMBL" id="JAGGJA010000012">
    <property type="protein sequence ID" value="MCW9708346.1"/>
    <property type="molecule type" value="Genomic_DNA"/>
</dbReference>
<evidence type="ECO:0000313" key="9">
    <source>
        <dbReference type="Proteomes" id="UP001207918"/>
    </source>
</evidence>
<dbReference type="InterPro" id="IPR039425">
    <property type="entry name" value="RNA_pol_sigma-70-like"/>
</dbReference>
<comment type="similarity">
    <text evidence="1">Belongs to the sigma-70 factor family. ECF subfamily.</text>
</comment>
<name>A0ABT3PR72_9BACT</name>
<dbReference type="SUPFAM" id="SSF88659">
    <property type="entry name" value="Sigma3 and sigma4 domains of RNA polymerase sigma factors"/>
    <property type="match status" value="1"/>
</dbReference>
<dbReference type="InterPro" id="IPR013325">
    <property type="entry name" value="RNA_pol_sigma_r2"/>
</dbReference>
<gene>
    <name evidence="8" type="ORF">J6I44_15880</name>
</gene>
<evidence type="ECO:0000259" key="6">
    <source>
        <dbReference type="Pfam" id="PF04542"/>
    </source>
</evidence>
<feature type="domain" description="RNA polymerase sigma factor 70 region 4 type 2" evidence="7">
    <location>
        <begin position="114"/>
        <end position="165"/>
    </location>
</feature>
<reference evidence="8 9" key="1">
    <citation type="submission" date="2021-03" db="EMBL/GenBank/DDBJ databases">
        <title>Aliifodinibius sp. nov., a new bacterium isolated from saline soil.</title>
        <authorList>
            <person name="Galisteo C."/>
            <person name="De La Haba R."/>
            <person name="Sanchez-Porro C."/>
            <person name="Ventosa A."/>
        </authorList>
    </citation>
    <scope>NUCLEOTIDE SEQUENCE [LARGE SCALE GENOMIC DNA]</scope>
    <source>
        <strain evidence="8 9">1BSP15-2V2</strain>
    </source>
</reference>
<keyword evidence="9" id="KW-1185">Reference proteome</keyword>
<evidence type="ECO:0000256" key="1">
    <source>
        <dbReference type="ARBA" id="ARBA00010641"/>
    </source>
</evidence>